<organism evidence="2 3">
    <name type="scientific">Halalkalibacter wakoensis JCM 9140</name>
    <dbReference type="NCBI Taxonomy" id="1236970"/>
    <lineage>
        <taxon>Bacteria</taxon>
        <taxon>Bacillati</taxon>
        <taxon>Bacillota</taxon>
        <taxon>Bacilli</taxon>
        <taxon>Bacillales</taxon>
        <taxon>Bacillaceae</taxon>
        <taxon>Halalkalibacter</taxon>
    </lineage>
</organism>
<dbReference type="AlphaFoldDB" id="W4Q5R1"/>
<evidence type="ECO:0000256" key="1">
    <source>
        <dbReference type="SAM" id="Phobius"/>
    </source>
</evidence>
<keyword evidence="3" id="KW-1185">Reference proteome</keyword>
<keyword evidence="1" id="KW-1133">Transmembrane helix</keyword>
<comment type="caution">
    <text evidence="2">The sequence shown here is derived from an EMBL/GenBank/DDBJ whole genome shotgun (WGS) entry which is preliminary data.</text>
</comment>
<sequence length="381" mass="42418">MKQIVKKQGGFALVEVLLTLVLFIIIITMGYGVLSTTISSSDKSYSYTNLRQEANLIITQVREEHQEGDEEKYILCYEDLLANNQLDFYELNVRNVSMDEGECVEIPRDEHLAVSFLLNDQHQNSYEIDTVIERGAGVSELEVSILQPNQEDFSDFIRDHNIFVYTNHVRITGANSSIKGEEATAVVNENFSSSNSANASYIETKDIYLFGNIEMKNFSFGNRLGTTSTVYIDGHIDIGSNSKIHGNLKHTGDENVDITKVTGTIEQVEIIDFPKLEMADLQDPSWYIQRDYQTSGPITNGTKFYGDDIKINHSVSDVIIVSTGDIDLLGGASVAGVLFAPNGKVTVRRSFTGVIIAETVEVLGNAEVTFEMLSEDKEFPF</sequence>
<evidence type="ECO:0008006" key="4">
    <source>
        <dbReference type="Google" id="ProtNLM"/>
    </source>
</evidence>
<gene>
    <name evidence="2" type="ORF">JCM9140_3466</name>
</gene>
<dbReference type="Proteomes" id="UP000018890">
    <property type="component" value="Unassembled WGS sequence"/>
</dbReference>
<evidence type="ECO:0000313" key="2">
    <source>
        <dbReference type="EMBL" id="GAE27332.1"/>
    </source>
</evidence>
<protein>
    <recommendedName>
        <fullName evidence="4">Prepilin-type N-terminal cleavage/methylation domain-containing protein</fullName>
    </recommendedName>
</protein>
<proteinExistence type="predicted"/>
<accession>W4Q5R1</accession>
<name>W4Q5R1_9BACI</name>
<evidence type="ECO:0000313" key="3">
    <source>
        <dbReference type="Proteomes" id="UP000018890"/>
    </source>
</evidence>
<keyword evidence="1" id="KW-0812">Transmembrane</keyword>
<feature type="transmembrane region" description="Helical" evidence="1">
    <location>
        <begin position="12"/>
        <end position="34"/>
    </location>
</feature>
<dbReference type="STRING" id="1236970.JCM9140_3466"/>
<keyword evidence="1" id="KW-0472">Membrane</keyword>
<dbReference type="RefSeq" id="WP_034748418.1">
    <property type="nucleotide sequence ID" value="NZ_BAUT01000046.1"/>
</dbReference>
<dbReference type="OrthoDB" id="2080124at2"/>
<dbReference type="EMBL" id="BAUT01000046">
    <property type="protein sequence ID" value="GAE27332.1"/>
    <property type="molecule type" value="Genomic_DNA"/>
</dbReference>
<reference evidence="2" key="1">
    <citation type="journal article" date="2014" name="Genome Announc.">
        <title>Draft Genome Sequences of Three Alkaliphilic Bacillus Strains, Bacillus wakoensis JCM 9140T, Bacillus akibai JCM 9157T, and Bacillus hemicellulosilyticus JCM 9152T.</title>
        <authorList>
            <person name="Yuki M."/>
            <person name="Oshima K."/>
            <person name="Suda W."/>
            <person name="Oshida Y."/>
            <person name="Kitamura K."/>
            <person name="Iida T."/>
            <person name="Hattori M."/>
            <person name="Ohkuma M."/>
        </authorList>
    </citation>
    <scope>NUCLEOTIDE SEQUENCE [LARGE SCALE GENOMIC DNA]</scope>
    <source>
        <strain evidence="2">JCM 9140</strain>
    </source>
</reference>